<protein>
    <submittedName>
        <fullName evidence="1">5389_t:CDS:1</fullName>
    </submittedName>
</protein>
<proteinExistence type="predicted"/>
<sequence>VTPDPKNTKYTPKFYYKNNPLLSFLKNNHIKQLHSILFDENSSSQEFWAEFANKAIHGAFEQKPVFKGLCHIMLQAAERKEQDKGLQNLKYSNKRYRSILDDAINNPDLCYKNVVRFKRLLDTLHYKGPIVAMTDCMKVKSGLQFSSSLGCIVGSTLNQNDCIIKTYDDIYDKVSNKKQKNAIAKYVRVYVLQVPLPKFPSVIVALIPNGNDDSKKIFVLHQKLIEIAANLELHIISIGSDEMTSIPNDAYYFNIHKKYPISQLEDFWNNDSNLETADNNDHNEDNMNSLYISHCINNAVSEMNRSQELNLDPSPELSLEKTYGACQIIIERIQKLSDIPWFPNSRSDSILDNNLLNIKFLLNLHQHHDAHLERNLERIKFSFKNNNKRNVLNEFNNNKASSLVSHLTKNDCIITKSRENKWRSGGNTSNNISEKSHSAKFDNMLCVAQVVAMYEQDNSFHSYIDTSVSDLESLSYVSLKIFFHINGAVFSTTRDHQFYIFSHAESSHIVHYLASRDINIDEKVLILKGQAKEMFNAFKK</sequence>
<feature type="non-terminal residue" evidence="1">
    <location>
        <position position="1"/>
    </location>
</feature>
<evidence type="ECO:0000313" key="2">
    <source>
        <dbReference type="Proteomes" id="UP000789901"/>
    </source>
</evidence>
<reference evidence="1 2" key="1">
    <citation type="submission" date="2021-06" db="EMBL/GenBank/DDBJ databases">
        <authorList>
            <person name="Kallberg Y."/>
            <person name="Tangrot J."/>
            <person name="Rosling A."/>
        </authorList>
    </citation>
    <scope>NUCLEOTIDE SEQUENCE [LARGE SCALE GENOMIC DNA]</scope>
    <source>
        <strain evidence="1 2">120-4 pot B 10/14</strain>
    </source>
</reference>
<accession>A0ABN7W9A8</accession>
<dbReference type="EMBL" id="CAJVQB010035708">
    <property type="protein sequence ID" value="CAG8822923.1"/>
    <property type="molecule type" value="Genomic_DNA"/>
</dbReference>
<comment type="caution">
    <text evidence="1">The sequence shown here is derived from an EMBL/GenBank/DDBJ whole genome shotgun (WGS) entry which is preliminary data.</text>
</comment>
<organism evidence="1 2">
    <name type="scientific">Gigaspora margarita</name>
    <dbReference type="NCBI Taxonomy" id="4874"/>
    <lineage>
        <taxon>Eukaryota</taxon>
        <taxon>Fungi</taxon>
        <taxon>Fungi incertae sedis</taxon>
        <taxon>Mucoromycota</taxon>
        <taxon>Glomeromycotina</taxon>
        <taxon>Glomeromycetes</taxon>
        <taxon>Diversisporales</taxon>
        <taxon>Gigasporaceae</taxon>
        <taxon>Gigaspora</taxon>
    </lineage>
</organism>
<gene>
    <name evidence="1" type="ORF">GMARGA_LOCUS28208</name>
</gene>
<evidence type="ECO:0000313" key="1">
    <source>
        <dbReference type="EMBL" id="CAG8822923.1"/>
    </source>
</evidence>
<dbReference type="Proteomes" id="UP000789901">
    <property type="component" value="Unassembled WGS sequence"/>
</dbReference>
<name>A0ABN7W9A8_GIGMA</name>
<keyword evidence="2" id="KW-1185">Reference proteome</keyword>